<gene>
    <name evidence="1" type="ORF">SVUK_LOCUS12507</name>
</gene>
<reference evidence="1 2" key="1">
    <citation type="submission" date="2018-11" db="EMBL/GenBank/DDBJ databases">
        <authorList>
            <consortium name="Pathogen Informatics"/>
        </authorList>
    </citation>
    <scope>NUCLEOTIDE SEQUENCE [LARGE SCALE GENOMIC DNA]</scope>
</reference>
<dbReference type="EMBL" id="UYYB01099374">
    <property type="protein sequence ID" value="VDM77509.1"/>
    <property type="molecule type" value="Genomic_DNA"/>
</dbReference>
<sequence length="118" mass="12783">MTIQTKPIVTGGLPLVKLTETDREFLDPSYLSGSYRYYDLIISNTTATRSPSGLDVAKTVFGPTIYGPGQIDNTNNTTALICPMTAVCQCSYSDSIQKLFELENMGITSIESNADEGT</sequence>
<dbReference type="AlphaFoldDB" id="A0A3P7JBX7"/>
<evidence type="ECO:0000313" key="2">
    <source>
        <dbReference type="Proteomes" id="UP000270094"/>
    </source>
</evidence>
<organism evidence="1 2">
    <name type="scientific">Strongylus vulgaris</name>
    <name type="common">Blood worm</name>
    <dbReference type="NCBI Taxonomy" id="40348"/>
    <lineage>
        <taxon>Eukaryota</taxon>
        <taxon>Metazoa</taxon>
        <taxon>Ecdysozoa</taxon>
        <taxon>Nematoda</taxon>
        <taxon>Chromadorea</taxon>
        <taxon>Rhabditida</taxon>
        <taxon>Rhabditina</taxon>
        <taxon>Rhabditomorpha</taxon>
        <taxon>Strongyloidea</taxon>
        <taxon>Strongylidae</taxon>
        <taxon>Strongylus</taxon>
    </lineage>
</organism>
<keyword evidence="2" id="KW-1185">Reference proteome</keyword>
<accession>A0A3P7JBX7</accession>
<name>A0A3P7JBX7_STRVU</name>
<protein>
    <submittedName>
        <fullName evidence="1">Uncharacterized protein</fullName>
    </submittedName>
</protein>
<proteinExistence type="predicted"/>
<dbReference type="Proteomes" id="UP000270094">
    <property type="component" value="Unassembled WGS sequence"/>
</dbReference>
<evidence type="ECO:0000313" key="1">
    <source>
        <dbReference type="EMBL" id="VDM77509.1"/>
    </source>
</evidence>